<evidence type="ECO:0000313" key="3">
    <source>
        <dbReference type="Proteomes" id="UP000257109"/>
    </source>
</evidence>
<sequence length="71" mass="8253">MKRKNDPKKTRAQRMGIQHETEEKNVSCQVQLYYAKVTTQSASRAYFPSMYQQEEHDHAGGWIVDNDSFGT</sequence>
<dbReference type="AlphaFoldDB" id="A0A371GAT3"/>
<feature type="region of interest" description="Disordered" evidence="1">
    <location>
        <begin position="1"/>
        <end position="20"/>
    </location>
</feature>
<name>A0A371GAT3_MUCPR</name>
<dbReference type="Proteomes" id="UP000257109">
    <property type="component" value="Unassembled WGS sequence"/>
</dbReference>
<evidence type="ECO:0000313" key="2">
    <source>
        <dbReference type="EMBL" id="RDX87657.1"/>
    </source>
</evidence>
<protein>
    <submittedName>
        <fullName evidence="2">Uncharacterized protein</fullName>
    </submittedName>
</protein>
<comment type="caution">
    <text evidence="2">The sequence shown here is derived from an EMBL/GenBank/DDBJ whole genome shotgun (WGS) entry which is preliminary data.</text>
</comment>
<proteinExistence type="predicted"/>
<gene>
    <name evidence="2" type="ORF">CR513_30858</name>
</gene>
<dbReference type="EMBL" id="QJKJ01006163">
    <property type="protein sequence ID" value="RDX87657.1"/>
    <property type="molecule type" value="Genomic_DNA"/>
</dbReference>
<feature type="compositionally biased region" description="Basic residues" evidence="1">
    <location>
        <begin position="1"/>
        <end position="12"/>
    </location>
</feature>
<accession>A0A371GAT3</accession>
<organism evidence="2 3">
    <name type="scientific">Mucuna pruriens</name>
    <name type="common">Velvet bean</name>
    <name type="synonym">Dolichos pruriens</name>
    <dbReference type="NCBI Taxonomy" id="157652"/>
    <lineage>
        <taxon>Eukaryota</taxon>
        <taxon>Viridiplantae</taxon>
        <taxon>Streptophyta</taxon>
        <taxon>Embryophyta</taxon>
        <taxon>Tracheophyta</taxon>
        <taxon>Spermatophyta</taxon>
        <taxon>Magnoliopsida</taxon>
        <taxon>eudicotyledons</taxon>
        <taxon>Gunneridae</taxon>
        <taxon>Pentapetalae</taxon>
        <taxon>rosids</taxon>
        <taxon>fabids</taxon>
        <taxon>Fabales</taxon>
        <taxon>Fabaceae</taxon>
        <taxon>Papilionoideae</taxon>
        <taxon>50 kb inversion clade</taxon>
        <taxon>NPAAA clade</taxon>
        <taxon>indigoferoid/millettioid clade</taxon>
        <taxon>Phaseoleae</taxon>
        <taxon>Mucuna</taxon>
    </lineage>
</organism>
<keyword evidence="3" id="KW-1185">Reference proteome</keyword>
<evidence type="ECO:0000256" key="1">
    <source>
        <dbReference type="SAM" id="MobiDB-lite"/>
    </source>
</evidence>
<feature type="non-terminal residue" evidence="2">
    <location>
        <position position="1"/>
    </location>
</feature>
<reference evidence="2" key="1">
    <citation type="submission" date="2018-05" db="EMBL/GenBank/DDBJ databases">
        <title>Draft genome of Mucuna pruriens seed.</title>
        <authorList>
            <person name="Nnadi N.E."/>
            <person name="Vos R."/>
            <person name="Hasami M.H."/>
            <person name="Devisetty U.K."/>
            <person name="Aguiy J.C."/>
        </authorList>
    </citation>
    <scope>NUCLEOTIDE SEQUENCE [LARGE SCALE GENOMIC DNA]</scope>
    <source>
        <strain evidence="2">JCA_2017</strain>
    </source>
</reference>